<dbReference type="Proteomes" id="UP000275846">
    <property type="component" value="Unassembled WGS sequence"/>
</dbReference>
<reference evidence="4" key="1">
    <citation type="submission" date="2016-06" db="UniProtKB">
        <authorList>
            <consortium name="WormBaseParasite"/>
        </authorList>
    </citation>
    <scope>IDENTIFICATION</scope>
</reference>
<dbReference type="OrthoDB" id="295473at2759"/>
<evidence type="ECO:0000259" key="1">
    <source>
        <dbReference type="Pfam" id="PF01590"/>
    </source>
</evidence>
<evidence type="ECO:0000313" key="3">
    <source>
        <dbReference type="Proteomes" id="UP000275846"/>
    </source>
</evidence>
<dbReference type="SUPFAM" id="SSF55781">
    <property type="entry name" value="GAF domain-like"/>
    <property type="match status" value="2"/>
</dbReference>
<evidence type="ECO:0000313" key="2">
    <source>
        <dbReference type="EMBL" id="VDL98776.1"/>
    </source>
</evidence>
<dbReference type="AlphaFoldDB" id="A0A183T7E3"/>
<sequence>MTYREASAFFLRNIDLLQDFILKYLSTKQKLTLLEVLQQEFAKDRSFSLHETIDRSLSLTDGERMDLECPTRKKSRSSVAVEGLTTSAKDDRMTDTLSRSLIDHAFLPPETDEINEEEWERIIFQAHLDKTSDSPRPTVFHLHESVTRSFSLPVLAHNMTTAINSGKFTRNEIVQSLVNNLLTHVPANGIHLHLLDGQSVVLFKSHEPRKSFYMVPPDLKVNQTTPTLHALHTGEILVANKVHEDGRFSAQHMKTDRSMEHVVDYPLYSLDGNVAAIIEVQRNAVAGPFKDEDVKVYAKVLTKASRATLFLLDKKKQELVSTILDLGDLNKPKFMSVNQIRISVETGIAGYVTRTGNPLITNNPESNEHFYEAVDRESGYKTRNIIAVPIKVDGQ</sequence>
<dbReference type="Gene3D" id="3.30.450.40">
    <property type="match status" value="2"/>
</dbReference>
<protein>
    <submittedName>
        <fullName evidence="4">GAF domain-containing protein</fullName>
    </submittedName>
</protein>
<keyword evidence="3" id="KW-1185">Reference proteome</keyword>
<accession>A0A183T7E3</accession>
<feature type="domain" description="GAF" evidence="1">
    <location>
        <begin position="301"/>
        <end position="395"/>
    </location>
</feature>
<reference evidence="2 3" key="2">
    <citation type="submission" date="2018-11" db="EMBL/GenBank/DDBJ databases">
        <authorList>
            <consortium name="Pathogen Informatics"/>
        </authorList>
    </citation>
    <scope>NUCLEOTIDE SEQUENCE [LARGE SCALE GENOMIC DNA]</scope>
    <source>
        <strain evidence="2 3">NST_G2</strain>
    </source>
</reference>
<evidence type="ECO:0000313" key="4">
    <source>
        <dbReference type="WBParaSite" id="SSLN_0001285501-mRNA-1"/>
    </source>
</evidence>
<name>A0A183T7E3_SCHSO</name>
<dbReference type="EMBL" id="UYSU01037234">
    <property type="protein sequence ID" value="VDL98776.1"/>
    <property type="molecule type" value="Genomic_DNA"/>
</dbReference>
<organism evidence="4">
    <name type="scientific">Schistocephalus solidus</name>
    <name type="common">Tapeworm</name>
    <dbReference type="NCBI Taxonomy" id="70667"/>
    <lineage>
        <taxon>Eukaryota</taxon>
        <taxon>Metazoa</taxon>
        <taxon>Spiralia</taxon>
        <taxon>Lophotrochozoa</taxon>
        <taxon>Platyhelminthes</taxon>
        <taxon>Cestoda</taxon>
        <taxon>Eucestoda</taxon>
        <taxon>Diphyllobothriidea</taxon>
        <taxon>Diphyllobothriidae</taxon>
        <taxon>Schistocephalus</taxon>
    </lineage>
</organism>
<gene>
    <name evidence="2" type="ORF">SSLN_LOCUS12391</name>
</gene>
<dbReference type="InterPro" id="IPR029016">
    <property type="entry name" value="GAF-like_dom_sf"/>
</dbReference>
<dbReference type="STRING" id="70667.A0A183T7E3"/>
<proteinExistence type="predicted"/>
<dbReference type="Pfam" id="PF01590">
    <property type="entry name" value="GAF"/>
    <property type="match status" value="1"/>
</dbReference>
<dbReference type="WBParaSite" id="SSLN_0001285501-mRNA-1">
    <property type="protein sequence ID" value="SSLN_0001285501-mRNA-1"/>
    <property type="gene ID" value="SSLN_0001285501"/>
</dbReference>
<dbReference type="InterPro" id="IPR003018">
    <property type="entry name" value="GAF"/>
</dbReference>